<dbReference type="InterPro" id="IPR020901">
    <property type="entry name" value="Prtase_inh_Kunz-CS"/>
</dbReference>
<protein>
    <recommendedName>
        <fullName evidence="7">BPTI/Kunitz inhibitor domain-containing protein</fullName>
    </recommendedName>
</protein>
<feature type="signal peptide" evidence="6">
    <location>
        <begin position="1"/>
        <end position="21"/>
    </location>
</feature>
<comment type="caution">
    <text evidence="8">The sequence shown here is derived from an EMBL/GenBank/DDBJ whole genome shotgun (WGS) entry which is preliminary data.</text>
</comment>
<name>A0AAW0MSG3_9GOBI</name>
<keyword evidence="5" id="KW-1133">Transmembrane helix</keyword>
<feature type="region of interest" description="Disordered" evidence="4">
    <location>
        <begin position="192"/>
        <end position="220"/>
    </location>
</feature>
<keyword evidence="2" id="KW-0722">Serine protease inhibitor</keyword>
<gene>
    <name evidence="8" type="ORF">WMY93_030611</name>
</gene>
<sequence>MERQVALVLVALCTLLGCAYTCEFTERMRTAVGEQALPSALEKFSPSDPDTCRARCCGHAHCDTYVLELRQDAPAQCFLLECKGACVTREDVSGNYRVFTRNDAPAQEERPHVEPYNLSPETRTAEPATDICSQKAEVGMCKASLPRFFFNSSSGSCEEFIYGGCGGNKNNFDSQAQCEAACPGVKAADEGESSQIKARMAPPLEKDVSEDDPETQETKEVTQEEFAELCLAPPVVGMCRGYFPRWFYNSTSGKCEKFVYGGCRGNKNNYEDEAACSSSCSGVKVQASEKQVTVMSEKNDAHCAVAPEAGPCRAAFRLFFFDPDSQSCKTFIYGGCRGNENRYGTEQECLDMCVTTGETFERNGRNHWTAAFFLFLALAAISFLLLTALVFVTVKRNRNRPARSLSVRSDKVGLLPDSEVSSVDSLPLPESPDKA</sequence>
<dbReference type="FunFam" id="4.10.410.10:FF:000021">
    <property type="entry name" value="Serine protease inhibitor, putative"/>
    <property type="match status" value="1"/>
</dbReference>
<evidence type="ECO:0000256" key="4">
    <source>
        <dbReference type="SAM" id="MobiDB-lite"/>
    </source>
</evidence>
<evidence type="ECO:0000256" key="5">
    <source>
        <dbReference type="SAM" id="Phobius"/>
    </source>
</evidence>
<dbReference type="PANTHER" id="PTHR47247:SF1">
    <property type="entry name" value="KUNITZ-TYPE PROTEASE INHIBITOR 2"/>
    <property type="match status" value="1"/>
</dbReference>
<dbReference type="GO" id="GO:0044483">
    <property type="term" value="P:venom-mediated perturbation of hemostasis"/>
    <property type="evidence" value="ECO:0007669"/>
    <property type="project" value="UniProtKB-ARBA"/>
</dbReference>
<feature type="domain" description="BPTI/Kunitz inhibitor" evidence="7">
    <location>
        <begin position="230"/>
        <end position="280"/>
    </location>
</feature>
<dbReference type="SMART" id="SM00131">
    <property type="entry name" value="KU"/>
    <property type="match status" value="3"/>
</dbReference>
<reference evidence="9" key="1">
    <citation type="submission" date="2024-04" db="EMBL/GenBank/DDBJ databases">
        <title>Salinicola lusitanus LLJ914,a marine bacterium isolated from the Okinawa Trough.</title>
        <authorList>
            <person name="Li J."/>
        </authorList>
    </citation>
    <scope>NUCLEOTIDE SEQUENCE [LARGE SCALE GENOMIC DNA]</scope>
</reference>
<dbReference type="CDD" id="cd00109">
    <property type="entry name" value="Kunitz-type"/>
    <property type="match status" value="1"/>
</dbReference>
<evidence type="ECO:0000256" key="2">
    <source>
        <dbReference type="ARBA" id="ARBA00022900"/>
    </source>
</evidence>
<dbReference type="SUPFAM" id="SSF57362">
    <property type="entry name" value="BPTI-like"/>
    <property type="match status" value="3"/>
</dbReference>
<feature type="chain" id="PRO_5044001807" description="BPTI/Kunitz inhibitor domain-containing protein" evidence="6">
    <location>
        <begin position="22"/>
        <end position="435"/>
    </location>
</feature>
<feature type="domain" description="BPTI/Kunitz inhibitor" evidence="7">
    <location>
        <begin position="303"/>
        <end position="353"/>
    </location>
</feature>
<evidence type="ECO:0000313" key="8">
    <source>
        <dbReference type="EMBL" id="KAK7881022.1"/>
    </source>
</evidence>
<keyword evidence="9" id="KW-1185">Reference proteome</keyword>
<dbReference type="PRINTS" id="PR00759">
    <property type="entry name" value="BASICPTASE"/>
</dbReference>
<dbReference type="GO" id="GO:0004867">
    <property type="term" value="F:serine-type endopeptidase inhibitor activity"/>
    <property type="evidence" value="ECO:0007669"/>
    <property type="project" value="UniProtKB-KW"/>
</dbReference>
<dbReference type="PANTHER" id="PTHR47247">
    <property type="entry name" value="KUNITZ-TYPE PROTEASE INHIBITOR 2"/>
    <property type="match status" value="1"/>
</dbReference>
<dbReference type="Gene3D" id="4.10.410.10">
    <property type="entry name" value="Pancreatic trypsin inhibitor Kunitz domain"/>
    <property type="match status" value="3"/>
</dbReference>
<dbReference type="InterPro" id="IPR036880">
    <property type="entry name" value="Kunitz_BPTI_sf"/>
</dbReference>
<dbReference type="FunFam" id="4.10.410.10:FF:000020">
    <property type="entry name" value="Collagen, type VI, alpha 3"/>
    <property type="match status" value="1"/>
</dbReference>
<feature type="domain" description="BPTI/Kunitz inhibitor" evidence="7">
    <location>
        <begin position="132"/>
        <end position="182"/>
    </location>
</feature>
<feature type="region of interest" description="Disordered" evidence="4">
    <location>
        <begin position="106"/>
        <end position="127"/>
    </location>
</feature>
<dbReference type="EMBL" id="JBBPFD010000032">
    <property type="protein sequence ID" value="KAK7881022.1"/>
    <property type="molecule type" value="Genomic_DNA"/>
</dbReference>
<proteinExistence type="predicted"/>
<evidence type="ECO:0000259" key="7">
    <source>
        <dbReference type="PROSITE" id="PS50279"/>
    </source>
</evidence>
<dbReference type="PROSITE" id="PS50279">
    <property type="entry name" value="BPTI_KUNITZ_2"/>
    <property type="match status" value="3"/>
</dbReference>
<dbReference type="PROSITE" id="PS51257">
    <property type="entry name" value="PROKAR_LIPOPROTEIN"/>
    <property type="match status" value="1"/>
</dbReference>
<dbReference type="PROSITE" id="PS00280">
    <property type="entry name" value="BPTI_KUNITZ_1"/>
    <property type="match status" value="3"/>
</dbReference>
<dbReference type="InterPro" id="IPR002223">
    <property type="entry name" value="Kunitz_BPTI"/>
</dbReference>
<accession>A0AAW0MSG3</accession>
<dbReference type="FunFam" id="4.10.410.10:FF:000004">
    <property type="entry name" value="Tissue factor pathway inhibitor"/>
    <property type="match status" value="1"/>
</dbReference>
<keyword evidence="5" id="KW-0812">Transmembrane</keyword>
<dbReference type="AlphaFoldDB" id="A0AAW0MSG3"/>
<keyword evidence="6" id="KW-0732">Signal</keyword>
<evidence type="ECO:0000256" key="3">
    <source>
        <dbReference type="ARBA" id="ARBA00023157"/>
    </source>
</evidence>
<keyword evidence="1" id="KW-0646">Protease inhibitor</keyword>
<dbReference type="Pfam" id="PF00014">
    <property type="entry name" value="Kunitz_BPTI"/>
    <property type="match status" value="3"/>
</dbReference>
<keyword evidence="3" id="KW-1015">Disulfide bond</keyword>
<keyword evidence="5" id="KW-0472">Membrane</keyword>
<organism evidence="8 9">
    <name type="scientific">Mugilogobius chulae</name>
    <name type="common">yellowstripe goby</name>
    <dbReference type="NCBI Taxonomy" id="88201"/>
    <lineage>
        <taxon>Eukaryota</taxon>
        <taxon>Metazoa</taxon>
        <taxon>Chordata</taxon>
        <taxon>Craniata</taxon>
        <taxon>Vertebrata</taxon>
        <taxon>Euteleostomi</taxon>
        <taxon>Actinopterygii</taxon>
        <taxon>Neopterygii</taxon>
        <taxon>Teleostei</taxon>
        <taxon>Neoteleostei</taxon>
        <taxon>Acanthomorphata</taxon>
        <taxon>Gobiaria</taxon>
        <taxon>Gobiiformes</taxon>
        <taxon>Gobioidei</taxon>
        <taxon>Gobiidae</taxon>
        <taxon>Gobionellinae</taxon>
        <taxon>Mugilogobius</taxon>
    </lineage>
</organism>
<dbReference type="Proteomes" id="UP001460270">
    <property type="component" value="Unassembled WGS sequence"/>
</dbReference>
<feature type="transmembrane region" description="Helical" evidence="5">
    <location>
        <begin position="368"/>
        <end position="394"/>
    </location>
</feature>
<evidence type="ECO:0000256" key="6">
    <source>
        <dbReference type="SAM" id="SignalP"/>
    </source>
</evidence>
<evidence type="ECO:0000256" key="1">
    <source>
        <dbReference type="ARBA" id="ARBA00022690"/>
    </source>
</evidence>
<evidence type="ECO:0000313" key="9">
    <source>
        <dbReference type="Proteomes" id="UP001460270"/>
    </source>
</evidence>